<protein>
    <submittedName>
        <fullName evidence="1">Uncharacterized protein</fullName>
    </submittedName>
</protein>
<evidence type="ECO:0000313" key="1">
    <source>
        <dbReference type="EMBL" id="QHU30717.1"/>
    </source>
</evidence>
<sequence>MSKCLNALITCNNGFHISVQASSNHFCTPQEDEGPYIAVEVCTFDVKIPNWPNPVCKYSEITGNPINATYYNVPSKALLELLEACGGIKNGTLPELN</sequence>
<name>A0A6C0LJM3_9ZZZZ</name>
<dbReference type="EMBL" id="MN740513">
    <property type="protein sequence ID" value="QHU30717.1"/>
    <property type="molecule type" value="Genomic_DNA"/>
</dbReference>
<proteinExistence type="predicted"/>
<reference evidence="1" key="1">
    <citation type="journal article" date="2020" name="Nature">
        <title>Giant virus diversity and host interactions through global metagenomics.</title>
        <authorList>
            <person name="Schulz F."/>
            <person name="Roux S."/>
            <person name="Paez-Espino D."/>
            <person name="Jungbluth S."/>
            <person name="Walsh D.A."/>
            <person name="Denef V.J."/>
            <person name="McMahon K.D."/>
            <person name="Konstantinidis K.T."/>
            <person name="Eloe-Fadrosh E.A."/>
            <person name="Kyrpides N.C."/>
            <person name="Woyke T."/>
        </authorList>
    </citation>
    <scope>NUCLEOTIDE SEQUENCE</scope>
    <source>
        <strain evidence="1">GVMAG-M-3300027833-19</strain>
    </source>
</reference>
<organism evidence="1">
    <name type="scientific">viral metagenome</name>
    <dbReference type="NCBI Taxonomy" id="1070528"/>
    <lineage>
        <taxon>unclassified sequences</taxon>
        <taxon>metagenomes</taxon>
        <taxon>organismal metagenomes</taxon>
    </lineage>
</organism>
<accession>A0A6C0LJM3</accession>
<dbReference type="AlphaFoldDB" id="A0A6C0LJM3"/>